<evidence type="ECO:0000313" key="3">
    <source>
        <dbReference type="Proteomes" id="UP001287356"/>
    </source>
</evidence>
<dbReference type="EMBL" id="JAULSN010000006">
    <property type="protein sequence ID" value="KAK3369058.1"/>
    <property type="molecule type" value="Genomic_DNA"/>
</dbReference>
<feature type="region of interest" description="Disordered" evidence="1">
    <location>
        <begin position="150"/>
        <end position="169"/>
    </location>
</feature>
<keyword evidence="3" id="KW-1185">Reference proteome</keyword>
<organism evidence="2 3">
    <name type="scientific">Lasiosphaeria ovina</name>
    <dbReference type="NCBI Taxonomy" id="92902"/>
    <lineage>
        <taxon>Eukaryota</taxon>
        <taxon>Fungi</taxon>
        <taxon>Dikarya</taxon>
        <taxon>Ascomycota</taxon>
        <taxon>Pezizomycotina</taxon>
        <taxon>Sordariomycetes</taxon>
        <taxon>Sordariomycetidae</taxon>
        <taxon>Sordariales</taxon>
        <taxon>Lasiosphaeriaceae</taxon>
        <taxon>Lasiosphaeria</taxon>
    </lineage>
</organism>
<reference evidence="2" key="2">
    <citation type="submission" date="2023-06" db="EMBL/GenBank/DDBJ databases">
        <authorList>
            <consortium name="Lawrence Berkeley National Laboratory"/>
            <person name="Haridas S."/>
            <person name="Hensen N."/>
            <person name="Bonometti L."/>
            <person name="Westerberg I."/>
            <person name="Brannstrom I.O."/>
            <person name="Guillou S."/>
            <person name="Cros-Aarteil S."/>
            <person name="Calhoun S."/>
            <person name="Kuo A."/>
            <person name="Mondo S."/>
            <person name="Pangilinan J."/>
            <person name="Riley R."/>
            <person name="Labutti K."/>
            <person name="Andreopoulos B."/>
            <person name="Lipzen A."/>
            <person name="Chen C."/>
            <person name="Yanf M."/>
            <person name="Daum C."/>
            <person name="Ng V."/>
            <person name="Clum A."/>
            <person name="Steindorff A."/>
            <person name="Ohm R."/>
            <person name="Martin F."/>
            <person name="Silar P."/>
            <person name="Natvig D."/>
            <person name="Lalanne C."/>
            <person name="Gautier V."/>
            <person name="Ament-Velasquez S.L."/>
            <person name="Kruys A."/>
            <person name="Hutchinson M.I."/>
            <person name="Powell A.J."/>
            <person name="Barry K."/>
            <person name="Miller A.N."/>
            <person name="Grigoriev I.V."/>
            <person name="Debuchy R."/>
            <person name="Gladieux P."/>
            <person name="Thoren M.H."/>
            <person name="Johannesson H."/>
        </authorList>
    </citation>
    <scope>NUCLEOTIDE SEQUENCE</scope>
    <source>
        <strain evidence="2">CBS 958.72</strain>
    </source>
</reference>
<gene>
    <name evidence="2" type="ORF">B0T24DRAFT_351190</name>
</gene>
<evidence type="ECO:0000256" key="1">
    <source>
        <dbReference type="SAM" id="MobiDB-lite"/>
    </source>
</evidence>
<dbReference type="AlphaFoldDB" id="A0AAE0N3R4"/>
<feature type="compositionally biased region" description="Basic and acidic residues" evidence="1">
    <location>
        <begin position="156"/>
        <end position="169"/>
    </location>
</feature>
<feature type="region of interest" description="Disordered" evidence="1">
    <location>
        <begin position="21"/>
        <end position="145"/>
    </location>
</feature>
<reference evidence="2" key="1">
    <citation type="journal article" date="2023" name="Mol. Phylogenet. Evol.">
        <title>Genome-scale phylogeny and comparative genomics of the fungal order Sordariales.</title>
        <authorList>
            <person name="Hensen N."/>
            <person name="Bonometti L."/>
            <person name="Westerberg I."/>
            <person name="Brannstrom I.O."/>
            <person name="Guillou S."/>
            <person name="Cros-Aarteil S."/>
            <person name="Calhoun S."/>
            <person name="Haridas S."/>
            <person name="Kuo A."/>
            <person name="Mondo S."/>
            <person name="Pangilinan J."/>
            <person name="Riley R."/>
            <person name="LaButti K."/>
            <person name="Andreopoulos B."/>
            <person name="Lipzen A."/>
            <person name="Chen C."/>
            <person name="Yan M."/>
            <person name="Daum C."/>
            <person name="Ng V."/>
            <person name="Clum A."/>
            <person name="Steindorff A."/>
            <person name="Ohm R.A."/>
            <person name="Martin F."/>
            <person name="Silar P."/>
            <person name="Natvig D.O."/>
            <person name="Lalanne C."/>
            <person name="Gautier V."/>
            <person name="Ament-Velasquez S.L."/>
            <person name="Kruys A."/>
            <person name="Hutchinson M.I."/>
            <person name="Powell A.J."/>
            <person name="Barry K."/>
            <person name="Miller A.N."/>
            <person name="Grigoriev I.V."/>
            <person name="Debuchy R."/>
            <person name="Gladieux P."/>
            <person name="Hiltunen Thoren M."/>
            <person name="Johannesson H."/>
        </authorList>
    </citation>
    <scope>NUCLEOTIDE SEQUENCE</scope>
    <source>
        <strain evidence="2">CBS 958.72</strain>
    </source>
</reference>
<proteinExistence type="predicted"/>
<dbReference type="Proteomes" id="UP001287356">
    <property type="component" value="Unassembled WGS sequence"/>
</dbReference>
<evidence type="ECO:0000313" key="2">
    <source>
        <dbReference type="EMBL" id="KAK3369058.1"/>
    </source>
</evidence>
<sequence length="508" mass="56470">MHARRPQLLEPLAREWRARAQLKTKAKVQQQRLWNHDYAANSSPTSPTSTSTSNSTSTPNSESASPPVFANAEPPTPPSPSPSPSPAPSSKSAPPFALPALEFPRDPSSILKRPNPSSILRRPIVDISRRPPPPPTPPPPPPELIIKKVAWGGPPSDRRLSPYDGEKRLSPYDDDVLRQWLEANVLPKPNPPNPSDDLQAQVQVLYGGRSVLALSSASRSLVESDFYRLDAQGRHVDGWALSIYKVVQTRSPRTQEPMGEYYVFFHNSSAALDYRKDVLQRHNMAAGEQRTEHGLPKVAQYTLLPHSAPPKLELYASQVLQKMLLSKANKDKGEMALADKHALLLEHLRMRSKHGDQKRVLVHVESGSLTTQVLRAAIDADGEARNLAWELMPPEGETDVASIQPLQHTRHEAKFSVQNEYTAEVEAAAAARAARAAAVVGQEADVVVTQRQLQQADDGTIVGNAYTRFLLSFKSLSESRRFARDWHKREILDRRTERMVTMNVTALW</sequence>
<feature type="compositionally biased region" description="Pro residues" evidence="1">
    <location>
        <begin position="74"/>
        <end position="87"/>
    </location>
</feature>
<feature type="compositionally biased region" description="Pro residues" evidence="1">
    <location>
        <begin position="130"/>
        <end position="143"/>
    </location>
</feature>
<feature type="compositionally biased region" description="Low complexity" evidence="1">
    <location>
        <begin position="88"/>
        <end position="102"/>
    </location>
</feature>
<name>A0AAE0N3R4_9PEZI</name>
<accession>A0AAE0N3R4</accession>
<feature type="compositionally biased region" description="Low complexity" evidence="1">
    <location>
        <begin position="39"/>
        <end position="73"/>
    </location>
</feature>
<protein>
    <submittedName>
        <fullName evidence="2">Uncharacterized protein</fullName>
    </submittedName>
</protein>
<comment type="caution">
    <text evidence="2">The sequence shown here is derived from an EMBL/GenBank/DDBJ whole genome shotgun (WGS) entry which is preliminary data.</text>
</comment>